<dbReference type="Gene3D" id="2.60.40.420">
    <property type="entry name" value="Cupredoxins - blue copper proteins"/>
    <property type="match status" value="1"/>
</dbReference>
<protein>
    <recommendedName>
        <fullName evidence="5">Blue (type 1) copper domain-containing protein</fullName>
    </recommendedName>
</protein>
<keyword evidence="2" id="KW-0732">Signal</keyword>
<proteinExistence type="predicted"/>
<dbReference type="InterPro" id="IPR008972">
    <property type="entry name" value="Cupredoxin"/>
</dbReference>
<evidence type="ECO:0000313" key="3">
    <source>
        <dbReference type="EMBL" id="TCD63551.1"/>
    </source>
</evidence>
<evidence type="ECO:0000256" key="1">
    <source>
        <dbReference type="SAM" id="MobiDB-lite"/>
    </source>
</evidence>
<reference evidence="3 4" key="1">
    <citation type="submission" date="2018-11" db="EMBL/GenBank/DDBJ databases">
        <title>Genome assembly of Steccherinum ochraceum LE-BIN_3174, the white-rot fungus of the Steccherinaceae family (The Residual Polyporoid clade, Polyporales, Basidiomycota).</title>
        <authorList>
            <person name="Fedorova T.V."/>
            <person name="Glazunova O.A."/>
            <person name="Landesman E.O."/>
            <person name="Moiseenko K.V."/>
            <person name="Psurtseva N.V."/>
            <person name="Savinova O.S."/>
            <person name="Shakhova N.V."/>
            <person name="Tyazhelova T.V."/>
            <person name="Vasina D.V."/>
        </authorList>
    </citation>
    <scope>NUCLEOTIDE SEQUENCE [LARGE SCALE GENOMIC DNA]</scope>
    <source>
        <strain evidence="3 4">LE-BIN_3174</strain>
    </source>
</reference>
<dbReference type="EMBL" id="RWJN01000290">
    <property type="protein sequence ID" value="TCD63551.1"/>
    <property type="molecule type" value="Genomic_DNA"/>
</dbReference>
<dbReference type="STRING" id="92696.A0A4R0R7E3"/>
<keyword evidence="4" id="KW-1185">Reference proteome</keyword>
<comment type="caution">
    <text evidence="3">The sequence shown here is derived from an EMBL/GenBank/DDBJ whole genome shotgun (WGS) entry which is preliminary data.</text>
</comment>
<feature type="signal peptide" evidence="2">
    <location>
        <begin position="1"/>
        <end position="18"/>
    </location>
</feature>
<dbReference type="OrthoDB" id="1921208at2759"/>
<dbReference type="SUPFAM" id="SSF49503">
    <property type="entry name" value="Cupredoxins"/>
    <property type="match status" value="1"/>
</dbReference>
<accession>A0A4R0R7E3</accession>
<dbReference type="PANTHER" id="PTHR34883:SF17">
    <property type="entry name" value="CUPREDOXIN"/>
    <property type="match status" value="1"/>
</dbReference>
<dbReference type="AlphaFoldDB" id="A0A4R0R7E3"/>
<feature type="region of interest" description="Disordered" evidence="1">
    <location>
        <begin position="144"/>
        <end position="189"/>
    </location>
</feature>
<organism evidence="3 4">
    <name type="scientific">Steccherinum ochraceum</name>
    <dbReference type="NCBI Taxonomy" id="92696"/>
    <lineage>
        <taxon>Eukaryota</taxon>
        <taxon>Fungi</taxon>
        <taxon>Dikarya</taxon>
        <taxon>Basidiomycota</taxon>
        <taxon>Agaricomycotina</taxon>
        <taxon>Agaricomycetes</taxon>
        <taxon>Polyporales</taxon>
        <taxon>Steccherinaceae</taxon>
        <taxon>Steccherinum</taxon>
    </lineage>
</organism>
<dbReference type="Proteomes" id="UP000292702">
    <property type="component" value="Unassembled WGS sequence"/>
</dbReference>
<feature type="chain" id="PRO_5020648776" description="Blue (type 1) copper domain-containing protein" evidence="2">
    <location>
        <begin position="19"/>
        <end position="213"/>
    </location>
</feature>
<dbReference type="CDD" id="cd00920">
    <property type="entry name" value="Cupredoxin"/>
    <property type="match status" value="1"/>
</dbReference>
<evidence type="ECO:0008006" key="5">
    <source>
        <dbReference type="Google" id="ProtNLM"/>
    </source>
</evidence>
<name>A0A4R0R7E3_9APHY</name>
<gene>
    <name evidence="3" type="ORF">EIP91_005297</name>
</gene>
<dbReference type="PANTHER" id="PTHR34883">
    <property type="entry name" value="SERINE-RICH PROTEIN, PUTATIVE-RELATED-RELATED"/>
    <property type="match status" value="1"/>
</dbReference>
<evidence type="ECO:0000313" key="4">
    <source>
        <dbReference type="Proteomes" id="UP000292702"/>
    </source>
</evidence>
<feature type="compositionally biased region" description="Low complexity" evidence="1">
    <location>
        <begin position="147"/>
        <end position="189"/>
    </location>
</feature>
<evidence type="ECO:0000256" key="2">
    <source>
        <dbReference type="SAM" id="SignalP"/>
    </source>
</evidence>
<dbReference type="InterPro" id="IPR052953">
    <property type="entry name" value="Ser-rich/MCO-related"/>
</dbReference>
<sequence>MRFTSILAALPLIGAAFAQQNHVVLVGANGTLSYSPSEVTAANGDTVSFQFVSKNHTVTQSTFAAPCSNMTNPDGSLGVDSGFQPVAAGATTFQQWTITVNNASAPMWFYCRQANHCSQGMVFAINPTAAKSFDAFQKAAEASASNSTTGSSPYGSSTGAGGSSTPSTGAGSTSGASSPSASPTGGSSSGAIKTGSAAGLLLAGMGLVMGLVM</sequence>